<feature type="region of interest" description="Disordered" evidence="1">
    <location>
        <begin position="35"/>
        <end position="54"/>
    </location>
</feature>
<reference evidence="2 3" key="1">
    <citation type="journal article" date="2019" name="Sci. Data">
        <title>Hybrid genome assembly and annotation of Danionella translucida.</title>
        <authorList>
            <person name="Kadobianskyi M."/>
            <person name="Schulze L."/>
            <person name="Schuelke M."/>
            <person name="Judkewitz B."/>
        </authorList>
    </citation>
    <scope>NUCLEOTIDE SEQUENCE [LARGE SCALE GENOMIC DNA]</scope>
    <source>
        <strain evidence="2 3">Bolton</strain>
    </source>
</reference>
<dbReference type="EMBL" id="SRMA01025712">
    <property type="protein sequence ID" value="TRY91855.1"/>
    <property type="molecule type" value="Genomic_DNA"/>
</dbReference>
<evidence type="ECO:0000313" key="2">
    <source>
        <dbReference type="EMBL" id="TRY91855.1"/>
    </source>
</evidence>
<evidence type="ECO:0000256" key="1">
    <source>
        <dbReference type="SAM" id="MobiDB-lite"/>
    </source>
</evidence>
<accession>A0A553QPE9</accession>
<feature type="compositionally biased region" description="Basic and acidic residues" evidence="1">
    <location>
        <begin position="44"/>
        <end position="54"/>
    </location>
</feature>
<protein>
    <submittedName>
        <fullName evidence="2">Uncharacterized protein</fullName>
    </submittedName>
</protein>
<evidence type="ECO:0000313" key="3">
    <source>
        <dbReference type="Proteomes" id="UP000316079"/>
    </source>
</evidence>
<dbReference type="Proteomes" id="UP000316079">
    <property type="component" value="Unassembled WGS sequence"/>
</dbReference>
<sequence>MWQSFLGLQSTPPSATSFVAVRLPPRVLATGMMGELDDSTFGDEETRIKGGRRNEWPAMMPQTLYNGVKDGQAVPQVETLHLNASQHTCSDRLLRTVMLS</sequence>
<gene>
    <name evidence="2" type="ORF">DNTS_027198</name>
</gene>
<organism evidence="2 3">
    <name type="scientific">Danionella cerebrum</name>
    <dbReference type="NCBI Taxonomy" id="2873325"/>
    <lineage>
        <taxon>Eukaryota</taxon>
        <taxon>Metazoa</taxon>
        <taxon>Chordata</taxon>
        <taxon>Craniata</taxon>
        <taxon>Vertebrata</taxon>
        <taxon>Euteleostomi</taxon>
        <taxon>Actinopterygii</taxon>
        <taxon>Neopterygii</taxon>
        <taxon>Teleostei</taxon>
        <taxon>Ostariophysi</taxon>
        <taxon>Cypriniformes</taxon>
        <taxon>Danionidae</taxon>
        <taxon>Danioninae</taxon>
        <taxon>Danionella</taxon>
    </lineage>
</organism>
<proteinExistence type="predicted"/>
<comment type="caution">
    <text evidence="2">The sequence shown here is derived from an EMBL/GenBank/DDBJ whole genome shotgun (WGS) entry which is preliminary data.</text>
</comment>
<name>A0A553QPE9_9TELE</name>
<keyword evidence="3" id="KW-1185">Reference proteome</keyword>
<dbReference type="AlphaFoldDB" id="A0A553QPE9"/>